<gene>
    <name evidence="10" type="ORF">L1049_027202</name>
</gene>
<feature type="compositionally biased region" description="Low complexity" evidence="7">
    <location>
        <begin position="164"/>
        <end position="175"/>
    </location>
</feature>
<name>A0AAP0N5I2_LIQFO</name>
<dbReference type="SMART" id="SM00487">
    <property type="entry name" value="DEXDc"/>
    <property type="match status" value="1"/>
</dbReference>
<evidence type="ECO:0000256" key="3">
    <source>
        <dbReference type="ARBA" id="ARBA00022801"/>
    </source>
</evidence>
<feature type="region of interest" description="Disordered" evidence="7">
    <location>
        <begin position="164"/>
        <end position="183"/>
    </location>
</feature>
<dbReference type="Pfam" id="PF00176">
    <property type="entry name" value="SNF2-rel_dom"/>
    <property type="match status" value="1"/>
</dbReference>
<evidence type="ECO:0000259" key="9">
    <source>
        <dbReference type="PROSITE" id="PS51194"/>
    </source>
</evidence>
<feature type="compositionally biased region" description="Basic and acidic residues" evidence="7">
    <location>
        <begin position="363"/>
        <end position="383"/>
    </location>
</feature>
<dbReference type="PROSITE" id="PS51192">
    <property type="entry name" value="HELICASE_ATP_BIND_1"/>
    <property type="match status" value="1"/>
</dbReference>
<dbReference type="Gene3D" id="3.40.50.300">
    <property type="entry name" value="P-loop containing nucleotide triphosphate hydrolases"/>
    <property type="match status" value="1"/>
</dbReference>
<feature type="compositionally biased region" description="Acidic residues" evidence="7">
    <location>
        <begin position="521"/>
        <end position="531"/>
    </location>
</feature>
<keyword evidence="5" id="KW-0067">ATP-binding</keyword>
<evidence type="ECO:0000259" key="8">
    <source>
        <dbReference type="PROSITE" id="PS51192"/>
    </source>
</evidence>
<comment type="subcellular location">
    <subcellularLocation>
        <location evidence="1">Nucleus</location>
    </subcellularLocation>
</comment>
<dbReference type="InterPro" id="IPR014001">
    <property type="entry name" value="Helicase_ATP-bd"/>
</dbReference>
<dbReference type="SMART" id="SM00490">
    <property type="entry name" value="HELICc"/>
    <property type="match status" value="1"/>
</dbReference>
<evidence type="ECO:0000256" key="4">
    <source>
        <dbReference type="ARBA" id="ARBA00022806"/>
    </source>
</evidence>
<dbReference type="PANTHER" id="PTHR45821:SF5">
    <property type="entry name" value="SNF2 DOMAIN-CONTAINING PROTEIN CLASSY 4"/>
    <property type="match status" value="1"/>
</dbReference>
<dbReference type="SUPFAM" id="SSF52540">
    <property type="entry name" value="P-loop containing nucleoside triphosphate hydrolases"/>
    <property type="match status" value="2"/>
</dbReference>
<protein>
    <submittedName>
        <fullName evidence="10">Uncharacterized protein</fullName>
    </submittedName>
</protein>
<dbReference type="GO" id="GO:0005634">
    <property type="term" value="C:nucleus"/>
    <property type="evidence" value="ECO:0007669"/>
    <property type="project" value="UniProtKB-SubCell"/>
</dbReference>
<dbReference type="InterPro" id="IPR001650">
    <property type="entry name" value="Helicase_C-like"/>
</dbReference>
<dbReference type="PANTHER" id="PTHR45821">
    <property type="entry name" value="SNF2 DOMAIN-CONTAINING PROTEIN CLASSY 2-RELATED"/>
    <property type="match status" value="1"/>
</dbReference>
<feature type="region of interest" description="Disordered" evidence="7">
    <location>
        <begin position="109"/>
        <end position="145"/>
    </location>
</feature>
<evidence type="ECO:0000313" key="11">
    <source>
        <dbReference type="Proteomes" id="UP001415857"/>
    </source>
</evidence>
<dbReference type="PROSITE" id="PS51194">
    <property type="entry name" value="HELICASE_CTER"/>
    <property type="match status" value="1"/>
</dbReference>
<dbReference type="Pfam" id="PF00271">
    <property type="entry name" value="Helicase_C"/>
    <property type="match status" value="1"/>
</dbReference>
<feature type="region of interest" description="Disordered" evidence="7">
    <location>
        <begin position="363"/>
        <end position="408"/>
    </location>
</feature>
<evidence type="ECO:0000256" key="2">
    <source>
        <dbReference type="ARBA" id="ARBA00022741"/>
    </source>
</evidence>
<organism evidence="10 11">
    <name type="scientific">Liquidambar formosana</name>
    <name type="common">Formosan gum</name>
    <dbReference type="NCBI Taxonomy" id="63359"/>
    <lineage>
        <taxon>Eukaryota</taxon>
        <taxon>Viridiplantae</taxon>
        <taxon>Streptophyta</taxon>
        <taxon>Embryophyta</taxon>
        <taxon>Tracheophyta</taxon>
        <taxon>Spermatophyta</taxon>
        <taxon>Magnoliopsida</taxon>
        <taxon>eudicotyledons</taxon>
        <taxon>Gunneridae</taxon>
        <taxon>Pentapetalae</taxon>
        <taxon>Saxifragales</taxon>
        <taxon>Altingiaceae</taxon>
        <taxon>Liquidambar</taxon>
    </lineage>
</organism>
<keyword evidence="6" id="KW-0539">Nucleus</keyword>
<dbReference type="Gene3D" id="3.40.50.10810">
    <property type="entry name" value="Tandem AAA-ATPase domain"/>
    <property type="match status" value="1"/>
</dbReference>
<dbReference type="CDD" id="cd18793">
    <property type="entry name" value="SF2_C_SNF"/>
    <property type="match status" value="1"/>
</dbReference>
<dbReference type="InterPro" id="IPR027417">
    <property type="entry name" value="P-loop_NTPase"/>
</dbReference>
<feature type="compositionally biased region" description="Acidic residues" evidence="7">
    <location>
        <begin position="242"/>
        <end position="262"/>
    </location>
</feature>
<evidence type="ECO:0000256" key="7">
    <source>
        <dbReference type="SAM" id="MobiDB-lite"/>
    </source>
</evidence>
<dbReference type="GO" id="GO:0080188">
    <property type="term" value="P:gene silencing by siRNA-directed DNA methylation"/>
    <property type="evidence" value="ECO:0007669"/>
    <property type="project" value="InterPro"/>
</dbReference>
<evidence type="ECO:0000256" key="6">
    <source>
        <dbReference type="ARBA" id="ARBA00023242"/>
    </source>
</evidence>
<feature type="region of interest" description="Disordered" evidence="7">
    <location>
        <begin position="28"/>
        <end position="65"/>
    </location>
</feature>
<feature type="domain" description="Helicase ATP-binding" evidence="8">
    <location>
        <begin position="849"/>
        <end position="1060"/>
    </location>
</feature>
<dbReference type="InterPro" id="IPR038718">
    <property type="entry name" value="SNF2-like_sf"/>
</dbReference>
<keyword evidence="11" id="KW-1185">Reference proteome</keyword>
<dbReference type="InterPro" id="IPR049730">
    <property type="entry name" value="SNF2/RAD54-like_C"/>
</dbReference>
<evidence type="ECO:0000313" key="10">
    <source>
        <dbReference type="EMBL" id="KAK9266943.1"/>
    </source>
</evidence>
<evidence type="ECO:0000256" key="1">
    <source>
        <dbReference type="ARBA" id="ARBA00004123"/>
    </source>
</evidence>
<accession>A0AAP0N5I2</accession>
<proteinExistence type="predicted"/>
<dbReference type="GO" id="GO:0016787">
    <property type="term" value="F:hydrolase activity"/>
    <property type="evidence" value="ECO:0007669"/>
    <property type="project" value="UniProtKB-KW"/>
</dbReference>
<dbReference type="GO" id="GO:0005524">
    <property type="term" value="F:ATP binding"/>
    <property type="evidence" value="ECO:0007669"/>
    <property type="project" value="UniProtKB-KW"/>
</dbReference>
<keyword evidence="4" id="KW-0347">Helicase</keyword>
<dbReference type="GO" id="GO:0004386">
    <property type="term" value="F:helicase activity"/>
    <property type="evidence" value="ECO:0007669"/>
    <property type="project" value="UniProtKB-KW"/>
</dbReference>
<dbReference type="InterPro" id="IPR044567">
    <property type="entry name" value="CLSY/DRD1"/>
</dbReference>
<comment type="caution">
    <text evidence="10">The sequence shown here is derived from an EMBL/GenBank/DDBJ whole genome shotgun (WGS) entry which is preliminary data.</text>
</comment>
<feature type="compositionally biased region" description="Basic and acidic residues" evidence="7">
    <location>
        <begin position="592"/>
        <end position="610"/>
    </location>
</feature>
<dbReference type="InterPro" id="IPR000330">
    <property type="entry name" value="SNF2_N"/>
</dbReference>
<feature type="compositionally biased region" description="Acidic residues" evidence="7">
    <location>
        <begin position="479"/>
        <end position="488"/>
    </location>
</feature>
<reference evidence="10 11" key="1">
    <citation type="journal article" date="2024" name="Plant J.">
        <title>Genome sequences and population genomics reveal climatic adaptation and genomic divergence between two closely related sweetgum species.</title>
        <authorList>
            <person name="Xu W.Q."/>
            <person name="Ren C.Q."/>
            <person name="Zhang X.Y."/>
            <person name="Comes H.P."/>
            <person name="Liu X.H."/>
            <person name="Li Y.G."/>
            <person name="Kettle C.J."/>
            <person name="Jalonen R."/>
            <person name="Gaisberger H."/>
            <person name="Ma Y.Z."/>
            <person name="Qiu Y.X."/>
        </authorList>
    </citation>
    <scope>NUCLEOTIDE SEQUENCE [LARGE SCALE GENOMIC DNA]</scope>
    <source>
        <strain evidence="10">Hangzhou</strain>
    </source>
</reference>
<feature type="region of interest" description="Disordered" evidence="7">
    <location>
        <begin position="197"/>
        <end position="313"/>
    </location>
</feature>
<feature type="compositionally biased region" description="Gly residues" evidence="7">
    <location>
        <begin position="31"/>
        <end position="49"/>
    </location>
</feature>
<feature type="domain" description="Helicase C-terminal" evidence="9">
    <location>
        <begin position="1208"/>
        <end position="1396"/>
    </location>
</feature>
<feature type="region of interest" description="Disordered" evidence="7">
    <location>
        <begin position="429"/>
        <end position="613"/>
    </location>
</feature>
<keyword evidence="2" id="KW-0547">Nucleotide-binding</keyword>
<feature type="compositionally biased region" description="Basic and acidic residues" evidence="7">
    <location>
        <begin position="54"/>
        <end position="63"/>
    </location>
</feature>
<feature type="compositionally biased region" description="Basic and acidic residues" evidence="7">
    <location>
        <begin position="226"/>
        <end position="241"/>
    </location>
</feature>
<sequence>MDYSLPIAKRTRLREALFYKEFFEKKKRNGGGESVSGGGDGSVSGGGSGGKRKGSAEVEDKAKKSAKLKVDSQSTVVYNDTKEGEEEVEVEVIGMSACDKDGVDSVDFVGLESTGSKGVPKSAPGFEDSGNVGPIDVDHSEDDDEDVEVEMIGEGGEGVFEFVNSNSSSLKTGSGSKVGGDRGGDFVHIDVDEVVSCGQRMRESNVVNSNGGKGSGVLERTQSRPGDLKKSESVSDVKFVDSDELESSSEEDNDDSDDEDYGVDNSCSDVSLEELTNCMEDEKGDDVDDNTVTKRGSVDAGGEETTVGAGSKRKEVNEEDIFIDLAEDEDEDEDTPINVPRLWLGDLEESESVSDVQFVDLVEEGKDVDDNNSTKRGVDEGGKETMLGAGSKRKKVNGEDTLVDSDENTSINVTRSWLGDLKESDSVNDVQFVDSVEEEDVDDNNAKKRGRVDEGGKETTAGVGSNRENVNEEVIFIDLVDDKDEDENTPINVTQEHDCVAQRTRACLASKSKNKSRPLCLDDDDEEEEQQELNSSSGHDNGGGRRADDFNDESYSIRRKARSNNGNDDDGVQTVGGKDEGELGKPTKRKRNDGDGGQKVGGKDEGELGKPTKRKRVRELKDYDVRKILLDSILEKGEVRLEELVSARGEAPNQETKPPVVEKPLPLKFTFGVEESHLPEKSEDEKHLDHLWAEFDFVLRSCEIGSAASSMVDHEDSVALDVEADRATLCRRGDHYPILDEQIGIKCKFCSFVEVEIDHILPSFSRHVWGRYDRKDSGKVDHTIFDELQFQDFGCESQSGCDPCLHAKGTVWDIIPGIENSMYPHQREGFEFIWKNIAGGIYLDELKKSTRFDGGSGCVISHAPGTGKTRLTIFFLQTYMELYPTCRPVIIAPRTMLLTWEEEFRKWNVGIPFHNLNKPEFSGKENVLAVHLLRRAGHQDRSLKSMRMVKLYSWRKDKSILGISYRLFEKLVGGGQVAVGEGKRKREVHHCNEGDEIRKILLELPGLLVLDEGHTPRNDQSLIWKALSKIETEKRIILSGTPFQNNFSELYNTLCLVRPKFADTILSKKYGDFRNKRGRKSSAVRGKWASLTNSIGKDADDKVEELRAMIDPFVHVHKGTILQENLPGLRDSLVFLQPAPFQKRLLEGIQGTRNPFELGYFVSLISVHPSLFPECCLSEKEEFSVDKDKLKKLRLNPDAGVKTKFLIELIRLCETMKEKVLVFSQYLDPLTFIRDLLESQGKKVLYMDGQLDVKQRQSSINVFNDSTSEVMVLLASTKACSEGINLVGASRVVLLDVVWNPSVERQAISRAYRLGQKKVVYIYHLITSGTMEGEKYCRQAQKDRLSELVFSSVDRDRNGQKISSTVSDDKILEEMVQHDKLKLMFEKIIYQPKESNLIETFSLVDL</sequence>
<dbReference type="EMBL" id="JBBPBK010000048">
    <property type="protein sequence ID" value="KAK9266943.1"/>
    <property type="molecule type" value="Genomic_DNA"/>
</dbReference>
<dbReference type="Proteomes" id="UP001415857">
    <property type="component" value="Unassembled WGS sequence"/>
</dbReference>
<keyword evidence="3" id="KW-0378">Hydrolase</keyword>
<evidence type="ECO:0000256" key="5">
    <source>
        <dbReference type="ARBA" id="ARBA00022840"/>
    </source>
</evidence>